<dbReference type="InterPro" id="IPR006594">
    <property type="entry name" value="LisH"/>
</dbReference>
<protein>
    <recommendedName>
        <fullName evidence="4">CTLH domain-containing protein</fullName>
    </recommendedName>
</protein>
<dbReference type="InterPro" id="IPR048419">
    <property type="entry name" value="Topless_Znf"/>
</dbReference>
<sequence length="616" mass="69186">MGFLGMSTLNEELVFLVLQFLKERGYNETAHTLERESGFYFDMKYLEDMVLRGKWDETEMYLSGFTHFSCNTISNVCLWIRAQEYFEAIENNDSDKASGILMNNLKVLASHRKGLFESMEQLFKSENKKEHILYSQYKGTEVGRTLTMDHVKKDIGADSLLSGKLKFPINQSNRLSNLIIQSWKWQHRHCIHPNPIINTLFVDHVCQPQYNLSIAQPAVKKSIATSLVTYPGQSHISVPIPDDIPKTLARTLNEESSPMSMDFHPVLQTLLLVGTCAGSIGLWNVSSGKKLLSVNFKVLDIGACSTTFKEALLENPLVSVNRIMWSPDGLFFGVAYSKHILQVFSYSGGHKVWLKLETDAHVGNVNDLAFTVHHRQLLVITCGSDNKTKVWDVHDGTNVFTIGDHGAAVYSVCPHTKKVFHYVFSTFVDGKMKGWLYDNNNNFVIAVFDYDTPGLGCTKLAYSTDGQRLFSCGTNINGQSFLVEWDESEGTIKRTYQGLTQNSFSVVHFDTTKNQFLAAGDNHIIKFWDMDKVELLGTIDVEGGLPEKPHIRFNKEGTLLAISANENRIKILATDCGLQLLQTPENGAGVPLSYIAYPLAIAAYPQNPTQLYSWPS</sequence>
<proteinExistence type="predicted"/>
<evidence type="ECO:0000256" key="1">
    <source>
        <dbReference type="ARBA" id="ARBA00022574"/>
    </source>
</evidence>
<dbReference type="InterPro" id="IPR036322">
    <property type="entry name" value="WD40_repeat_dom_sf"/>
</dbReference>
<dbReference type="PROSITE" id="PS00678">
    <property type="entry name" value="WD_REPEATS_1"/>
    <property type="match status" value="1"/>
</dbReference>
<evidence type="ECO:0000256" key="2">
    <source>
        <dbReference type="ARBA" id="ARBA00022737"/>
    </source>
</evidence>
<dbReference type="InterPro" id="IPR054532">
    <property type="entry name" value="TPL_SMU1_LisH-like"/>
</dbReference>
<dbReference type="Gene3D" id="2.130.10.10">
    <property type="entry name" value="YVTN repeat-like/Quinoprotein amine dehydrogenase"/>
    <property type="match status" value="2"/>
</dbReference>
<dbReference type="InterPro" id="IPR006595">
    <property type="entry name" value="CTLH_C"/>
</dbReference>
<dbReference type="OMA" id="IWNISAC"/>
<feature type="domain" description="CTLH" evidence="4">
    <location>
        <begin position="39"/>
        <end position="96"/>
    </location>
</feature>
<dbReference type="SMART" id="SM00667">
    <property type="entry name" value="LisH"/>
    <property type="match status" value="1"/>
</dbReference>
<dbReference type="Pfam" id="PF00400">
    <property type="entry name" value="WD40"/>
    <property type="match status" value="1"/>
</dbReference>
<dbReference type="Pfam" id="PF17814">
    <property type="entry name" value="LisH_TPL"/>
    <property type="match status" value="1"/>
</dbReference>
<dbReference type="AlphaFoldDB" id="A0A7N2KTZ2"/>
<reference evidence="5" key="2">
    <citation type="submission" date="2021-01" db="UniProtKB">
        <authorList>
            <consortium name="EnsemblPlants"/>
        </authorList>
    </citation>
    <scope>IDENTIFICATION</scope>
</reference>
<dbReference type="GO" id="GO:0006355">
    <property type="term" value="P:regulation of DNA-templated transcription"/>
    <property type="evidence" value="ECO:0007669"/>
    <property type="project" value="InterPro"/>
</dbReference>
<dbReference type="SUPFAM" id="SSF50978">
    <property type="entry name" value="WD40 repeat-like"/>
    <property type="match status" value="1"/>
</dbReference>
<dbReference type="Proteomes" id="UP000594261">
    <property type="component" value="Chromosome 2"/>
</dbReference>
<dbReference type="Gramene" id="QL02p020877:mrna">
    <property type="protein sequence ID" value="QL02p020877:mrna"/>
    <property type="gene ID" value="QL02p020877"/>
</dbReference>
<keyword evidence="6" id="KW-1185">Reference proteome</keyword>
<dbReference type="PROSITE" id="PS50897">
    <property type="entry name" value="CTLH"/>
    <property type="match status" value="1"/>
</dbReference>
<evidence type="ECO:0000313" key="6">
    <source>
        <dbReference type="Proteomes" id="UP000594261"/>
    </source>
</evidence>
<dbReference type="PANTHER" id="PTHR44083:SF30">
    <property type="entry name" value="TOPLESS-LIKE PROTEIN"/>
    <property type="match status" value="1"/>
</dbReference>
<dbReference type="InParanoid" id="A0A7N2KTZ2"/>
<dbReference type="InterPro" id="IPR015943">
    <property type="entry name" value="WD40/YVTN_repeat-like_dom_sf"/>
</dbReference>
<dbReference type="PROSITE" id="PS50082">
    <property type="entry name" value="WD_REPEATS_2"/>
    <property type="match status" value="1"/>
</dbReference>
<evidence type="ECO:0000259" key="4">
    <source>
        <dbReference type="PROSITE" id="PS50897"/>
    </source>
</evidence>
<accession>A0A7N2KTZ2</accession>
<dbReference type="Pfam" id="PF21359">
    <property type="entry name" value="zf_topless"/>
    <property type="match status" value="1"/>
</dbReference>
<keyword evidence="1 3" id="KW-0853">WD repeat</keyword>
<dbReference type="InterPro" id="IPR019775">
    <property type="entry name" value="WD40_repeat_CS"/>
</dbReference>
<dbReference type="PANTHER" id="PTHR44083">
    <property type="entry name" value="TOPLESS-RELATED PROTEIN 1-RELATED"/>
    <property type="match status" value="1"/>
</dbReference>
<dbReference type="SMART" id="SM00320">
    <property type="entry name" value="WD40"/>
    <property type="match status" value="6"/>
</dbReference>
<dbReference type="InterPro" id="IPR001680">
    <property type="entry name" value="WD40_rpt"/>
</dbReference>
<organism evidence="5 6">
    <name type="scientific">Quercus lobata</name>
    <name type="common">Valley oak</name>
    <dbReference type="NCBI Taxonomy" id="97700"/>
    <lineage>
        <taxon>Eukaryota</taxon>
        <taxon>Viridiplantae</taxon>
        <taxon>Streptophyta</taxon>
        <taxon>Embryophyta</taxon>
        <taxon>Tracheophyta</taxon>
        <taxon>Spermatophyta</taxon>
        <taxon>Magnoliopsida</taxon>
        <taxon>eudicotyledons</taxon>
        <taxon>Gunneridae</taxon>
        <taxon>Pentapetalae</taxon>
        <taxon>rosids</taxon>
        <taxon>fabids</taxon>
        <taxon>Fagales</taxon>
        <taxon>Fagaceae</taxon>
        <taxon>Quercus</taxon>
    </lineage>
</organism>
<dbReference type="EnsemblPlants" id="QL02p020877:mrna">
    <property type="protein sequence ID" value="QL02p020877:mrna"/>
    <property type="gene ID" value="QL02p020877"/>
</dbReference>
<dbReference type="Pfam" id="PF21889">
    <property type="entry name" value="TPR1-like_2nd"/>
    <property type="match status" value="1"/>
</dbReference>
<dbReference type="InterPro" id="IPR027728">
    <property type="entry name" value="Topless_fam"/>
</dbReference>
<evidence type="ECO:0000313" key="5">
    <source>
        <dbReference type="EnsemblPlants" id="QL02p020877:mrna"/>
    </source>
</evidence>
<keyword evidence="2" id="KW-0677">Repeat</keyword>
<name>A0A7N2KTZ2_QUELO</name>
<feature type="repeat" description="WD" evidence="3">
    <location>
        <begin position="358"/>
        <end position="401"/>
    </location>
</feature>
<dbReference type="PROSITE" id="PS50896">
    <property type="entry name" value="LISH"/>
    <property type="match status" value="1"/>
</dbReference>
<dbReference type="InterPro" id="IPR054080">
    <property type="entry name" value="TPR1-like_2nd"/>
</dbReference>
<reference evidence="6" key="1">
    <citation type="journal article" date="2016" name="G3 (Bethesda)">
        <title>First Draft Assembly and Annotation of the Genome of a California Endemic Oak Quercus lobata Nee (Fagaceae).</title>
        <authorList>
            <person name="Sork V.L."/>
            <person name="Fitz-Gibbon S.T."/>
            <person name="Puiu D."/>
            <person name="Crepeau M."/>
            <person name="Gugger P.F."/>
            <person name="Sherman R."/>
            <person name="Stevens K."/>
            <person name="Langley C.H."/>
            <person name="Pellegrini M."/>
            <person name="Salzberg S.L."/>
        </authorList>
    </citation>
    <scope>NUCLEOTIDE SEQUENCE [LARGE SCALE GENOMIC DNA]</scope>
    <source>
        <strain evidence="6">cv. SW786</strain>
    </source>
</reference>
<evidence type="ECO:0000256" key="3">
    <source>
        <dbReference type="PROSITE-ProRule" id="PRU00221"/>
    </source>
</evidence>